<evidence type="ECO:0000313" key="3">
    <source>
        <dbReference type="EMBL" id="CAF0901382.1"/>
    </source>
</evidence>
<organism evidence="3 6">
    <name type="scientific">Didymodactylos carnosus</name>
    <dbReference type="NCBI Taxonomy" id="1234261"/>
    <lineage>
        <taxon>Eukaryota</taxon>
        <taxon>Metazoa</taxon>
        <taxon>Spiralia</taxon>
        <taxon>Gnathifera</taxon>
        <taxon>Rotifera</taxon>
        <taxon>Eurotatoria</taxon>
        <taxon>Bdelloidea</taxon>
        <taxon>Philodinida</taxon>
        <taxon>Philodinidae</taxon>
        <taxon>Didymodactylos</taxon>
    </lineage>
</organism>
<keyword evidence="1" id="KW-0812">Transmembrane</keyword>
<keyword evidence="1" id="KW-1133">Transmembrane helix</keyword>
<evidence type="ECO:0000313" key="6">
    <source>
        <dbReference type="Proteomes" id="UP000663829"/>
    </source>
</evidence>
<sequence>MVVVSAAYVLNSGADYYTSYNEITNKTRMTYPWHITRTTCHIVAYTVNPFLLIPVLIHLLVTYRNIAIKSDKLRKLFVENHQDMELGIAEITERSEKLFFFNKNVNERIEVRPEVRHANIFATVYLACCLTWSIGTVYYVFKTRAPVLAELGLYLKCIAHLVSYATLVLFMWQTNGIIDEMKETITMRLSLKLLKKEEPTTDIAALQAVLKYSDPYAEIFKMKPSVPGIVITVISTGAPILVSLIKKEIFGGI</sequence>
<reference evidence="3" key="1">
    <citation type="submission" date="2021-02" db="EMBL/GenBank/DDBJ databases">
        <authorList>
            <person name="Nowell W R."/>
        </authorList>
    </citation>
    <scope>NUCLEOTIDE SEQUENCE</scope>
</reference>
<dbReference type="Proteomes" id="UP000682733">
    <property type="component" value="Unassembled WGS sequence"/>
</dbReference>
<dbReference type="Proteomes" id="UP000677228">
    <property type="component" value="Unassembled WGS sequence"/>
</dbReference>
<keyword evidence="6" id="KW-1185">Reference proteome</keyword>
<proteinExistence type="predicted"/>
<feature type="transmembrane region" description="Helical" evidence="1">
    <location>
        <begin position="153"/>
        <end position="172"/>
    </location>
</feature>
<accession>A0A813ZN53</accession>
<evidence type="ECO:0000313" key="5">
    <source>
        <dbReference type="EMBL" id="CAF3683854.1"/>
    </source>
</evidence>
<dbReference type="OrthoDB" id="10528544at2759"/>
<name>A0A813ZN53_9BILA</name>
<dbReference type="AlphaFoldDB" id="A0A813ZN53"/>
<evidence type="ECO:0000313" key="2">
    <source>
        <dbReference type="EMBL" id="CAF0853430.1"/>
    </source>
</evidence>
<evidence type="ECO:0000256" key="1">
    <source>
        <dbReference type="SAM" id="Phobius"/>
    </source>
</evidence>
<feature type="transmembrane region" description="Helical" evidence="1">
    <location>
        <begin position="118"/>
        <end position="141"/>
    </location>
</feature>
<dbReference type="EMBL" id="CAJNOQ010001531">
    <property type="protein sequence ID" value="CAF0901382.1"/>
    <property type="molecule type" value="Genomic_DNA"/>
</dbReference>
<dbReference type="EMBL" id="CAJOBC010001532">
    <property type="protein sequence ID" value="CAF3683854.1"/>
    <property type="molecule type" value="Genomic_DNA"/>
</dbReference>
<dbReference type="EMBL" id="CAJNOK010002290">
    <property type="protein sequence ID" value="CAF0853430.1"/>
    <property type="molecule type" value="Genomic_DNA"/>
</dbReference>
<dbReference type="EMBL" id="CAJOBA010002290">
    <property type="protein sequence ID" value="CAF3638593.1"/>
    <property type="molecule type" value="Genomic_DNA"/>
</dbReference>
<keyword evidence="1" id="KW-0472">Membrane</keyword>
<dbReference type="Proteomes" id="UP000681722">
    <property type="component" value="Unassembled WGS sequence"/>
</dbReference>
<evidence type="ECO:0000313" key="4">
    <source>
        <dbReference type="EMBL" id="CAF3638593.1"/>
    </source>
</evidence>
<feature type="transmembrane region" description="Helical" evidence="1">
    <location>
        <begin position="42"/>
        <end position="63"/>
    </location>
</feature>
<protein>
    <submittedName>
        <fullName evidence="3">Uncharacterized protein</fullName>
    </submittedName>
</protein>
<dbReference type="Proteomes" id="UP000663829">
    <property type="component" value="Unassembled WGS sequence"/>
</dbReference>
<comment type="caution">
    <text evidence="3">The sequence shown here is derived from an EMBL/GenBank/DDBJ whole genome shotgun (WGS) entry which is preliminary data.</text>
</comment>
<gene>
    <name evidence="3" type="ORF">GPM918_LOCUS8655</name>
    <name evidence="2" type="ORF">OVA965_LOCUS7264</name>
    <name evidence="5" type="ORF">SRO942_LOCUS8659</name>
    <name evidence="4" type="ORF">TMI583_LOCUS7260</name>
</gene>